<organism evidence="2 3">
    <name type="scientific">Coprinellus micaceus</name>
    <name type="common">Glistening ink-cap mushroom</name>
    <name type="synonym">Coprinus micaceus</name>
    <dbReference type="NCBI Taxonomy" id="71717"/>
    <lineage>
        <taxon>Eukaryota</taxon>
        <taxon>Fungi</taxon>
        <taxon>Dikarya</taxon>
        <taxon>Basidiomycota</taxon>
        <taxon>Agaricomycotina</taxon>
        <taxon>Agaricomycetes</taxon>
        <taxon>Agaricomycetidae</taxon>
        <taxon>Agaricales</taxon>
        <taxon>Agaricineae</taxon>
        <taxon>Psathyrellaceae</taxon>
        <taxon>Coprinellus</taxon>
    </lineage>
</organism>
<evidence type="ECO:0000313" key="2">
    <source>
        <dbReference type="EMBL" id="TEB31079.1"/>
    </source>
</evidence>
<reference evidence="2 3" key="1">
    <citation type="journal article" date="2019" name="Nat. Ecol. Evol.">
        <title>Megaphylogeny resolves global patterns of mushroom evolution.</title>
        <authorList>
            <person name="Varga T."/>
            <person name="Krizsan K."/>
            <person name="Foldi C."/>
            <person name="Dima B."/>
            <person name="Sanchez-Garcia M."/>
            <person name="Sanchez-Ramirez S."/>
            <person name="Szollosi G.J."/>
            <person name="Szarkandi J.G."/>
            <person name="Papp V."/>
            <person name="Albert L."/>
            <person name="Andreopoulos W."/>
            <person name="Angelini C."/>
            <person name="Antonin V."/>
            <person name="Barry K.W."/>
            <person name="Bougher N.L."/>
            <person name="Buchanan P."/>
            <person name="Buyck B."/>
            <person name="Bense V."/>
            <person name="Catcheside P."/>
            <person name="Chovatia M."/>
            <person name="Cooper J."/>
            <person name="Damon W."/>
            <person name="Desjardin D."/>
            <person name="Finy P."/>
            <person name="Geml J."/>
            <person name="Haridas S."/>
            <person name="Hughes K."/>
            <person name="Justo A."/>
            <person name="Karasinski D."/>
            <person name="Kautmanova I."/>
            <person name="Kiss B."/>
            <person name="Kocsube S."/>
            <person name="Kotiranta H."/>
            <person name="LaButti K.M."/>
            <person name="Lechner B.E."/>
            <person name="Liimatainen K."/>
            <person name="Lipzen A."/>
            <person name="Lukacs Z."/>
            <person name="Mihaltcheva S."/>
            <person name="Morgado L.N."/>
            <person name="Niskanen T."/>
            <person name="Noordeloos M.E."/>
            <person name="Ohm R.A."/>
            <person name="Ortiz-Santana B."/>
            <person name="Ovrebo C."/>
            <person name="Racz N."/>
            <person name="Riley R."/>
            <person name="Savchenko A."/>
            <person name="Shiryaev A."/>
            <person name="Soop K."/>
            <person name="Spirin V."/>
            <person name="Szebenyi C."/>
            <person name="Tomsovsky M."/>
            <person name="Tulloss R.E."/>
            <person name="Uehling J."/>
            <person name="Grigoriev I.V."/>
            <person name="Vagvolgyi C."/>
            <person name="Papp T."/>
            <person name="Martin F.M."/>
            <person name="Miettinen O."/>
            <person name="Hibbett D.S."/>
            <person name="Nagy L.G."/>
        </authorList>
    </citation>
    <scope>NUCLEOTIDE SEQUENCE [LARGE SCALE GENOMIC DNA]</scope>
    <source>
        <strain evidence="2 3">FP101781</strain>
    </source>
</reference>
<evidence type="ECO:0000256" key="1">
    <source>
        <dbReference type="SAM" id="MobiDB-lite"/>
    </source>
</evidence>
<accession>A0A4Y7TBX9</accession>
<feature type="region of interest" description="Disordered" evidence="1">
    <location>
        <begin position="1"/>
        <end position="29"/>
    </location>
</feature>
<comment type="caution">
    <text evidence="2">The sequence shown here is derived from an EMBL/GenBank/DDBJ whole genome shotgun (WGS) entry which is preliminary data.</text>
</comment>
<feature type="compositionally biased region" description="Basic and acidic residues" evidence="1">
    <location>
        <begin position="7"/>
        <end position="22"/>
    </location>
</feature>
<evidence type="ECO:0000313" key="3">
    <source>
        <dbReference type="Proteomes" id="UP000298030"/>
    </source>
</evidence>
<name>A0A4Y7TBX9_COPMI</name>
<dbReference type="Proteomes" id="UP000298030">
    <property type="component" value="Unassembled WGS sequence"/>
</dbReference>
<proteinExistence type="predicted"/>
<dbReference type="EMBL" id="QPFP01000020">
    <property type="protein sequence ID" value="TEB31079.1"/>
    <property type="molecule type" value="Genomic_DNA"/>
</dbReference>
<keyword evidence="3" id="KW-1185">Reference proteome</keyword>
<protein>
    <submittedName>
        <fullName evidence="2">Uncharacterized protein</fullName>
    </submittedName>
</protein>
<dbReference type="AlphaFoldDB" id="A0A4Y7TBX9"/>
<sequence>MPMGGETYHRRLEMAPHTEFRHVPRSPSRLLSVHPPLLPETRLFTSFTSVGVEVRVIEVRRYDGTQSSRPWMRGAQERGP</sequence>
<gene>
    <name evidence="2" type="ORF">FA13DRAFT_1733047</name>
</gene>